<evidence type="ECO:0000256" key="11">
    <source>
        <dbReference type="ARBA" id="ARBA00049375"/>
    </source>
</evidence>
<dbReference type="InterPro" id="IPR000870">
    <property type="entry name" value="Homoserine_kinase"/>
</dbReference>
<dbReference type="InterPro" id="IPR036554">
    <property type="entry name" value="GHMP_kinase_C_sf"/>
</dbReference>
<keyword evidence="17" id="KW-1185">Reference proteome</keyword>
<organism evidence="16 17">
    <name type="scientific">Micrococcus terreus</name>
    <dbReference type="NCBI Taxonomy" id="574650"/>
    <lineage>
        <taxon>Bacteria</taxon>
        <taxon>Bacillati</taxon>
        <taxon>Actinomycetota</taxon>
        <taxon>Actinomycetes</taxon>
        <taxon>Micrococcales</taxon>
        <taxon>Micrococcaceae</taxon>
        <taxon>Micrococcus</taxon>
    </lineage>
</organism>
<dbReference type="SUPFAM" id="SSF55060">
    <property type="entry name" value="GHMP Kinase, C-terminal domain"/>
    <property type="match status" value="1"/>
</dbReference>
<keyword evidence="7 13" id="KW-0791">Threonine biosynthesis</keyword>
<evidence type="ECO:0000313" key="16">
    <source>
        <dbReference type="EMBL" id="SFV21229.1"/>
    </source>
</evidence>
<dbReference type="InterPro" id="IPR020568">
    <property type="entry name" value="Ribosomal_Su5_D2-typ_SF"/>
</dbReference>
<sequence>MGTSPAVPGPPAESRRRRTLPAGIEVTVSVPATSANLGPGFDTMGLALELRDEVTVRTLEAGEGFHAEVTGEGAGHLPTDGRHLIITTVRAQLARAGWDLGGLQLTAHNRIPHGRGLGSSATAHATAVLIAQALLPLEDRSTEEQVLDAASELEGHPDNVAPALSGGLALSWQDPAGYRSVRLEPHAQLVPVVAVPSEPLSTETARGLLPAQVPHADAAANAGRAALLVHGLTTDPSVLLAATEDRLHQEHRAPAMPESLALVHSLRAEGLAAVVSGAGPTVLVLTSGAEQAERAERHIREATASSEQQWRVSVLPVDRTGAKVKGHR</sequence>
<evidence type="ECO:0000259" key="14">
    <source>
        <dbReference type="Pfam" id="PF00288"/>
    </source>
</evidence>
<evidence type="ECO:0000256" key="8">
    <source>
        <dbReference type="ARBA" id="ARBA00022741"/>
    </source>
</evidence>
<keyword evidence="13" id="KW-0963">Cytoplasm</keyword>
<dbReference type="PIRSF" id="PIRSF000676">
    <property type="entry name" value="Homoser_kin"/>
    <property type="match status" value="1"/>
</dbReference>
<dbReference type="Gene3D" id="3.30.230.10">
    <property type="match status" value="1"/>
</dbReference>
<evidence type="ECO:0000256" key="13">
    <source>
        <dbReference type="HAMAP-Rule" id="MF_00384"/>
    </source>
</evidence>
<dbReference type="OrthoDB" id="9769912at2"/>
<dbReference type="Gene3D" id="3.30.70.890">
    <property type="entry name" value="GHMP kinase, C-terminal domain"/>
    <property type="match status" value="1"/>
</dbReference>
<gene>
    <name evidence="13" type="primary">thrB</name>
    <name evidence="16" type="ORF">SAMN04487966_102249</name>
</gene>
<name>A0A1I7MH54_9MICC</name>
<evidence type="ECO:0000256" key="9">
    <source>
        <dbReference type="ARBA" id="ARBA00022777"/>
    </source>
</evidence>
<dbReference type="InterPro" id="IPR006204">
    <property type="entry name" value="GHMP_kinase_N_dom"/>
</dbReference>
<feature type="binding site" evidence="13">
    <location>
        <begin position="112"/>
        <end position="122"/>
    </location>
    <ligand>
        <name>ATP</name>
        <dbReference type="ChEBI" id="CHEBI:30616"/>
    </ligand>
</feature>
<dbReference type="InterPro" id="IPR013750">
    <property type="entry name" value="GHMP_kinase_C_dom"/>
</dbReference>
<evidence type="ECO:0000256" key="1">
    <source>
        <dbReference type="ARBA" id="ARBA00005015"/>
    </source>
</evidence>
<feature type="domain" description="GHMP kinase C-terminal" evidence="15">
    <location>
        <begin position="245"/>
        <end position="301"/>
    </location>
</feature>
<evidence type="ECO:0000256" key="7">
    <source>
        <dbReference type="ARBA" id="ARBA00022697"/>
    </source>
</evidence>
<dbReference type="PRINTS" id="PR00958">
    <property type="entry name" value="HOMSERKINASE"/>
</dbReference>
<reference evidence="16 17" key="1">
    <citation type="submission" date="2016-10" db="EMBL/GenBank/DDBJ databases">
        <authorList>
            <person name="de Groot N.N."/>
        </authorList>
    </citation>
    <scope>NUCLEOTIDE SEQUENCE [LARGE SCALE GENOMIC DNA]</scope>
    <source>
        <strain evidence="16 17">CGMCC 1.7054</strain>
    </source>
</reference>
<dbReference type="RefSeq" id="WP_091694699.1">
    <property type="nucleotide sequence ID" value="NZ_FPCG01000002.1"/>
</dbReference>
<keyword evidence="10 13" id="KW-0067">ATP-binding</keyword>
<dbReference type="GO" id="GO:0005737">
    <property type="term" value="C:cytoplasm"/>
    <property type="evidence" value="ECO:0007669"/>
    <property type="project" value="UniProtKB-SubCell"/>
</dbReference>
<proteinExistence type="inferred from homology"/>
<evidence type="ECO:0000259" key="15">
    <source>
        <dbReference type="Pfam" id="PF08544"/>
    </source>
</evidence>
<dbReference type="NCBIfam" id="TIGR00191">
    <property type="entry name" value="thrB"/>
    <property type="match status" value="1"/>
</dbReference>
<evidence type="ECO:0000256" key="6">
    <source>
        <dbReference type="ARBA" id="ARBA00022679"/>
    </source>
</evidence>
<dbReference type="EMBL" id="FPCG01000002">
    <property type="protein sequence ID" value="SFV21229.1"/>
    <property type="molecule type" value="Genomic_DNA"/>
</dbReference>
<keyword evidence="5 13" id="KW-0028">Amino-acid biosynthesis</keyword>
<comment type="subcellular location">
    <subcellularLocation>
        <location evidence="13">Cytoplasm</location>
    </subcellularLocation>
</comment>
<dbReference type="Proteomes" id="UP000198881">
    <property type="component" value="Unassembled WGS sequence"/>
</dbReference>
<keyword evidence="6 13" id="KW-0808">Transferase</keyword>
<comment type="catalytic activity">
    <reaction evidence="11 13">
        <text>L-homoserine + ATP = O-phospho-L-homoserine + ADP + H(+)</text>
        <dbReference type="Rhea" id="RHEA:13985"/>
        <dbReference type="ChEBI" id="CHEBI:15378"/>
        <dbReference type="ChEBI" id="CHEBI:30616"/>
        <dbReference type="ChEBI" id="CHEBI:57476"/>
        <dbReference type="ChEBI" id="CHEBI:57590"/>
        <dbReference type="ChEBI" id="CHEBI:456216"/>
        <dbReference type="EC" id="2.7.1.39"/>
    </reaction>
</comment>
<feature type="domain" description="GHMP kinase N-terminal" evidence="14">
    <location>
        <begin position="86"/>
        <end position="167"/>
    </location>
</feature>
<evidence type="ECO:0000256" key="5">
    <source>
        <dbReference type="ARBA" id="ARBA00022605"/>
    </source>
</evidence>
<dbReference type="HAMAP" id="MF_00384">
    <property type="entry name" value="Homoser_kinase"/>
    <property type="match status" value="1"/>
</dbReference>
<evidence type="ECO:0000256" key="3">
    <source>
        <dbReference type="ARBA" id="ARBA00012078"/>
    </source>
</evidence>
<dbReference type="InterPro" id="IPR014721">
    <property type="entry name" value="Ribsml_uS5_D2-typ_fold_subgr"/>
</dbReference>
<dbReference type="PROSITE" id="PS00627">
    <property type="entry name" value="GHMP_KINASES_ATP"/>
    <property type="match status" value="1"/>
</dbReference>
<comment type="similarity">
    <text evidence="2 13">Belongs to the GHMP kinase family. Homoserine kinase subfamily.</text>
</comment>
<dbReference type="GO" id="GO:0005524">
    <property type="term" value="F:ATP binding"/>
    <property type="evidence" value="ECO:0007669"/>
    <property type="project" value="UniProtKB-UniRule"/>
</dbReference>
<protein>
    <recommendedName>
        <fullName evidence="4 13">Homoserine kinase</fullName>
        <shortName evidence="13">HK</shortName>
        <shortName evidence="13">HSK</shortName>
        <ecNumber evidence="3 13">2.7.1.39</ecNumber>
    </recommendedName>
</protein>
<evidence type="ECO:0000256" key="10">
    <source>
        <dbReference type="ARBA" id="ARBA00022840"/>
    </source>
</evidence>
<keyword evidence="8 13" id="KW-0547">Nucleotide-binding</keyword>
<keyword evidence="9 13" id="KW-0418">Kinase</keyword>
<dbReference type="GO" id="GO:0004413">
    <property type="term" value="F:homoserine kinase activity"/>
    <property type="evidence" value="ECO:0007669"/>
    <property type="project" value="UniProtKB-UniRule"/>
</dbReference>
<evidence type="ECO:0000256" key="12">
    <source>
        <dbReference type="ARBA" id="ARBA00049954"/>
    </source>
</evidence>
<comment type="function">
    <text evidence="12 13">Catalyzes the ATP-dependent phosphorylation of L-homoserine to L-homoserine phosphate.</text>
</comment>
<accession>A0A1I7MH54</accession>
<dbReference type="STRING" id="574650.SAMN04487966_102249"/>
<dbReference type="UniPathway" id="UPA00050">
    <property type="reaction ID" value="UER00064"/>
</dbReference>
<dbReference type="PANTHER" id="PTHR20861:SF1">
    <property type="entry name" value="HOMOSERINE KINASE"/>
    <property type="match status" value="1"/>
</dbReference>
<evidence type="ECO:0000256" key="2">
    <source>
        <dbReference type="ARBA" id="ARBA00007370"/>
    </source>
</evidence>
<dbReference type="GO" id="GO:0009088">
    <property type="term" value="P:threonine biosynthetic process"/>
    <property type="evidence" value="ECO:0007669"/>
    <property type="project" value="UniProtKB-UniRule"/>
</dbReference>
<dbReference type="InterPro" id="IPR006203">
    <property type="entry name" value="GHMP_knse_ATP-bd_CS"/>
</dbReference>
<dbReference type="EC" id="2.7.1.39" evidence="3 13"/>
<evidence type="ECO:0000313" key="17">
    <source>
        <dbReference type="Proteomes" id="UP000198881"/>
    </source>
</evidence>
<dbReference type="Pfam" id="PF00288">
    <property type="entry name" value="GHMP_kinases_N"/>
    <property type="match status" value="1"/>
</dbReference>
<dbReference type="AlphaFoldDB" id="A0A1I7MH54"/>
<comment type="pathway">
    <text evidence="1 13">Amino-acid biosynthesis; L-threonine biosynthesis; L-threonine from L-aspartate: step 4/5.</text>
</comment>
<dbReference type="Pfam" id="PF08544">
    <property type="entry name" value="GHMP_kinases_C"/>
    <property type="match status" value="1"/>
</dbReference>
<dbReference type="SUPFAM" id="SSF54211">
    <property type="entry name" value="Ribosomal protein S5 domain 2-like"/>
    <property type="match status" value="1"/>
</dbReference>
<dbReference type="PANTHER" id="PTHR20861">
    <property type="entry name" value="HOMOSERINE/4-DIPHOSPHOCYTIDYL-2-C-METHYL-D-ERYTHRITOL KINASE"/>
    <property type="match status" value="1"/>
</dbReference>
<evidence type="ECO:0000256" key="4">
    <source>
        <dbReference type="ARBA" id="ARBA00017858"/>
    </source>
</evidence>